<evidence type="ECO:0000256" key="1">
    <source>
        <dbReference type="SAM" id="MobiDB-lite"/>
    </source>
</evidence>
<reference evidence="2" key="1">
    <citation type="submission" date="2023-03" db="UniProtKB">
        <authorList>
            <consortium name="EnsemblPlants"/>
        </authorList>
    </citation>
    <scope>IDENTIFICATION</scope>
</reference>
<organism evidence="2">
    <name type="scientific">Cucumis melo</name>
    <name type="common">Muskmelon</name>
    <dbReference type="NCBI Taxonomy" id="3656"/>
    <lineage>
        <taxon>Eukaryota</taxon>
        <taxon>Viridiplantae</taxon>
        <taxon>Streptophyta</taxon>
        <taxon>Embryophyta</taxon>
        <taxon>Tracheophyta</taxon>
        <taxon>Spermatophyta</taxon>
        <taxon>Magnoliopsida</taxon>
        <taxon>eudicotyledons</taxon>
        <taxon>Gunneridae</taxon>
        <taxon>Pentapetalae</taxon>
        <taxon>rosids</taxon>
        <taxon>fabids</taxon>
        <taxon>Cucurbitales</taxon>
        <taxon>Cucurbitaceae</taxon>
        <taxon>Benincaseae</taxon>
        <taxon>Cucumis</taxon>
    </lineage>
</organism>
<feature type="compositionally biased region" description="Polar residues" evidence="1">
    <location>
        <begin position="173"/>
        <end position="188"/>
    </location>
</feature>
<dbReference type="AlphaFoldDB" id="A0A9I9E7N2"/>
<proteinExistence type="predicted"/>
<sequence length="188" mass="20655">MDLSNHVYVNVNIRLVIPLDYTVIKKSGDPKGHLYGYDSNRRIFRFSFHSLFKQSSKPSFNFTFSPRRSTPHLLLCSRLALVLIFNPKLPNFSPCSAFSFSSLIANHLPSSHVSVRLPSFSLHLSSSHTSIFIFSFILMSHASSSPSSPTMETSSGQHSEISPSLSLSPALSTNNATGIVSSSKPPLP</sequence>
<evidence type="ECO:0000313" key="2">
    <source>
        <dbReference type="EnsemblPlants" id="MELO3C029933.2.1"/>
    </source>
</evidence>
<name>A0A9I9E7N2_CUCME</name>
<accession>A0A9I9E7N2</accession>
<protein>
    <submittedName>
        <fullName evidence="2">Uncharacterized protein</fullName>
    </submittedName>
</protein>
<dbReference type="EnsemblPlants" id="MELO3C029933.2.1">
    <property type="protein sequence ID" value="MELO3C029933.2.1"/>
    <property type="gene ID" value="MELO3C029933.2"/>
</dbReference>
<feature type="region of interest" description="Disordered" evidence="1">
    <location>
        <begin position="147"/>
        <end position="188"/>
    </location>
</feature>
<feature type="compositionally biased region" description="Low complexity" evidence="1">
    <location>
        <begin position="162"/>
        <end position="172"/>
    </location>
</feature>
<dbReference type="Gramene" id="MELO3C029933.2.1">
    <property type="protein sequence ID" value="MELO3C029933.2.1"/>
    <property type="gene ID" value="MELO3C029933.2"/>
</dbReference>